<keyword evidence="1 3" id="KW-0853">WD repeat</keyword>
<sequence length="1593" mass="178674">MDKLVILDFDGDLQQGVTVTLEISVEEGNRAIAQTRLKGKLPPYPQLIELYQNWQSLYYHLGGVFRIEERFKAVTYSSEKALIQDCNKAAKILSEQLNEWLKKESFRPIREKLLEKILPDELTRVILQVEDTILRKLPWHLWDFFERYPKAELALGATAYERPKLEKSSRKKARILAILGHRAGIDIAADRKLLTQFIKDAEIEFLLEPKRQELYQHLWDVEGWDLLFFAGHSSSQGDGKQGTIEINPHDRLSLGELTHALKKAVEHGLKIAIFNSCDGLGLARELEKLHIPQTIVMREPIPDVVAQEFLKYFLTAFCRGTSLYLAVREAREQLQSLENYCPGATWLPVICQNPLEIPLSWQQICSPQQNFLERKTKTVLTKIPPCPYRGLSAFSPQDAPFFFGREVATKKLLESIPEKPLIPVIGASGSGKSSLVFAGLIPKLNHCAVAVFRPGNRPFFKLAESLISLLEPDLRETERLVETNKLTIALEQGDLTLGNIVDRALQKNPAQTHFLLVADQFEELYTLNPTKSGLETPAIAFLDLLLEAIARASHFTLILTLRADFFEYALSYRPFAEALCQYSPELLGPMNRQELQRAIEQPAALLNVDIAEGLSERILEAVEAEPGNLPLLEFALTLLWERLERGCLTHAAYDEIGGVKRALADYAEQIYRQLSPAERKKARRIFTQLVRPGEGTADTRRVAQRGELGEDCAALVKRLADARLVVISYQMEDGERIKGKGKIRHQSSVNREQYISTSPASQSPHYPVTPSPVQTDRETVEIVHEALIQEWQRLRQWLNDDRAFRTGQERIRQAMGQWESGQNDEGFLLHGTPLLEAQRWLQERPKDLSDRERAYIQASLALKQQEQRVQMSLRRKVAIALSVALVGSLSLAGLAAWQWQRAQVNEMGSLLNSLSDSSEELFASNKDLDALIESINAAQKLRRSQKTKPDTRVRVITALHQAVYGIREYNRLEGHEHSVLAVRFSPDDKFLASASDDDTIKIWQRNGKEITTLKGHRDRVRSVSWSADGNLLASGSYDGTVKIWQRDGILLATLKTGAKVNAVEYSPNGQHLAAATADGTLWIWQRDGTLQNSWKAHRSWIMDVSWSSDGRLIASGSTDKTIKLWQFTNEETTPPLQDILSDHQGSVNSVKFSPDNRLLVSAGNDNTVKLWQLDGTLLNTLNGHRDRVWEITWSPDSQSFATASQDKTIEIWDKDGTLSATLKGHNSSVYSVSWSADGQTLATASADTTIKLWHPQSNKLTTLAGHGAEIRDVAFSPDGKRLITTSVNGTLKLWEQNDSQSWQNTSTLTLKPEDAVGKLHFSPDNKTLITASIEGGVKLWHIEDNKTLKPRKTLTHRMAIWGMGVSPSGKTIATTSNKNTLDLWHLDGKHLQTLREQGFSAIGVSFSPDGQLLAAGSDDDTVRIWVRNRAGTFDPLPPLTGHTSGVWDVTWSPDSQILASASIDGTIKLWRRDRSNRFNPRPYKTLKGHLNRVNSVSFSPKGKLLASGSADGTIKLWSLNGTLLKTLKGHRGGVWAVRFSPNGKLIASTSDDQTAILWNLNPNILLEQGCEWIEDYLQTNPNLTESDRGLCNS</sequence>
<feature type="repeat" description="WD" evidence="3">
    <location>
        <begin position="1222"/>
        <end position="1263"/>
    </location>
</feature>
<dbReference type="CDD" id="cd00200">
    <property type="entry name" value="WD40"/>
    <property type="match status" value="2"/>
</dbReference>
<dbReference type="PROSITE" id="PS00678">
    <property type="entry name" value="WD_REPEATS_1"/>
    <property type="match status" value="1"/>
</dbReference>
<keyword evidence="7" id="KW-1185">Reference proteome</keyword>
<proteinExistence type="predicted"/>
<dbReference type="InterPro" id="IPR015943">
    <property type="entry name" value="WD40/YVTN_repeat-like_dom_sf"/>
</dbReference>
<gene>
    <name evidence="6" type="ORF">IQ249_02100</name>
</gene>
<protein>
    <submittedName>
        <fullName evidence="6">CHAT domain-containing protein</fullName>
    </submittedName>
</protein>
<dbReference type="PROSITE" id="PS50294">
    <property type="entry name" value="WD_REPEATS_REGION"/>
    <property type="match status" value="11"/>
</dbReference>
<feature type="repeat" description="WD" evidence="3">
    <location>
        <begin position="1353"/>
        <end position="1387"/>
    </location>
</feature>
<evidence type="ECO:0000256" key="2">
    <source>
        <dbReference type="ARBA" id="ARBA00022737"/>
    </source>
</evidence>
<dbReference type="Pfam" id="PF12770">
    <property type="entry name" value="CHAT"/>
    <property type="match status" value="1"/>
</dbReference>
<feature type="repeat" description="WD" evidence="3">
    <location>
        <begin position="1394"/>
        <end position="1425"/>
    </location>
</feature>
<evidence type="ECO:0000259" key="4">
    <source>
        <dbReference type="Pfam" id="PF12770"/>
    </source>
</evidence>
<dbReference type="InterPro" id="IPR024983">
    <property type="entry name" value="CHAT_dom"/>
</dbReference>
<dbReference type="Pfam" id="PF00400">
    <property type="entry name" value="WD40"/>
    <property type="match status" value="13"/>
</dbReference>
<dbReference type="RefSeq" id="WP_194027766.1">
    <property type="nucleotide sequence ID" value="NZ_JADEWZ010000002.1"/>
</dbReference>
<dbReference type="InterPro" id="IPR020472">
    <property type="entry name" value="WD40_PAC1"/>
</dbReference>
<feature type="repeat" description="WD" evidence="3">
    <location>
        <begin position="1013"/>
        <end position="1045"/>
    </location>
</feature>
<dbReference type="PROSITE" id="PS50082">
    <property type="entry name" value="WD_REPEATS_2"/>
    <property type="match status" value="14"/>
</dbReference>
<feature type="domain" description="Novel STAND NTPase 1" evidence="5">
    <location>
        <begin position="387"/>
        <end position="825"/>
    </location>
</feature>
<dbReference type="SUPFAM" id="SSF52540">
    <property type="entry name" value="P-loop containing nucleoside triphosphate hydrolases"/>
    <property type="match status" value="1"/>
</dbReference>
<dbReference type="Gene3D" id="2.130.10.10">
    <property type="entry name" value="YVTN repeat-like/Quinoprotein amine dehydrogenase"/>
    <property type="match status" value="5"/>
</dbReference>
<feature type="repeat" description="WD" evidence="3">
    <location>
        <begin position="1060"/>
        <end position="1085"/>
    </location>
</feature>
<dbReference type="SMART" id="SM00320">
    <property type="entry name" value="WD40"/>
    <property type="match status" value="14"/>
</dbReference>
<evidence type="ECO:0000313" key="6">
    <source>
        <dbReference type="EMBL" id="MBE9114680.1"/>
    </source>
</evidence>
<dbReference type="Proteomes" id="UP000654482">
    <property type="component" value="Unassembled WGS sequence"/>
</dbReference>
<feature type="repeat" description="WD" evidence="3">
    <location>
        <begin position="1486"/>
        <end position="1520"/>
    </location>
</feature>
<accession>A0A8J7DUV4</accession>
<dbReference type="InterPro" id="IPR001680">
    <property type="entry name" value="WD40_rpt"/>
</dbReference>
<dbReference type="InterPro" id="IPR027417">
    <property type="entry name" value="P-loop_NTPase"/>
</dbReference>
<feature type="repeat" description="WD" evidence="3">
    <location>
        <begin position="1094"/>
        <end position="1135"/>
    </location>
</feature>
<evidence type="ECO:0000256" key="1">
    <source>
        <dbReference type="ARBA" id="ARBA00022574"/>
    </source>
</evidence>
<feature type="repeat" description="WD" evidence="3">
    <location>
        <begin position="1181"/>
        <end position="1213"/>
    </location>
</feature>
<feature type="repeat" description="WD" evidence="3">
    <location>
        <begin position="972"/>
        <end position="1004"/>
    </location>
</feature>
<dbReference type="InterPro" id="IPR019775">
    <property type="entry name" value="WD40_repeat_CS"/>
</dbReference>
<name>A0A8J7DUV4_9CYAN</name>
<feature type="domain" description="CHAT" evidence="4">
    <location>
        <begin position="99"/>
        <end position="339"/>
    </location>
</feature>
<comment type="caution">
    <text evidence="6">The sequence shown here is derived from an EMBL/GenBank/DDBJ whole genome shotgun (WGS) entry which is preliminary data.</text>
</comment>
<dbReference type="PANTHER" id="PTHR19848">
    <property type="entry name" value="WD40 REPEAT PROTEIN"/>
    <property type="match status" value="1"/>
</dbReference>
<dbReference type="PANTHER" id="PTHR19848:SF8">
    <property type="entry name" value="F-BOX AND WD REPEAT DOMAIN CONTAINING 7"/>
    <property type="match status" value="1"/>
</dbReference>
<feature type="repeat" description="WD" evidence="3">
    <location>
        <begin position="1527"/>
        <end position="1568"/>
    </location>
</feature>
<feature type="repeat" description="WD" evidence="3">
    <location>
        <begin position="1309"/>
        <end position="1350"/>
    </location>
</feature>
<reference evidence="6" key="1">
    <citation type="submission" date="2020-10" db="EMBL/GenBank/DDBJ databases">
        <authorList>
            <person name="Castelo-Branco R."/>
            <person name="Eusebio N."/>
            <person name="Adriana R."/>
            <person name="Vieira A."/>
            <person name="Brugerolle De Fraissinette N."/>
            <person name="Rezende De Castro R."/>
            <person name="Schneider M.P."/>
            <person name="Vasconcelos V."/>
            <person name="Leao P.N."/>
        </authorList>
    </citation>
    <scope>NUCLEOTIDE SEQUENCE</scope>
    <source>
        <strain evidence="6">LEGE 07157</strain>
    </source>
</reference>
<dbReference type="SUPFAM" id="SSF50978">
    <property type="entry name" value="WD40 repeat-like"/>
    <property type="match status" value="3"/>
</dbReference>
<feature type="repeat" description="WD" evidence="3">
    <location>
        <begin position="1140"/>
        <end position="1174"/>
    </location>
</feature>
<dbReference type="InterPro" id="IPR049052">
    <property type="entry name" value="nSTAND1"/>
</dbReference>
<feature type="repeat" description="WD" evidence="3">
    <location>
        <begin position="1263"/>
        <end position="1304"/>
    </location>
</feature>
<feature type="repeat" description="WD" evidence="3">
    <location>
        <begin position="1439"/>
        <end position="1470"/>
    </location>
</feature>
<dbReference type="PRINTS" id="PR00320">
    <property type="entry name" value="GPROTEINBRPT"/>
</dbReference>
<dbReference type="InterPro" id="IPR036322">
    <property type="entry name" value="WD40_repeat_dom_sf"/>
</dbReference>
<evidence type="ECO:0000259" key="5">
    <source>
        <dbReference type="Pfam" id="PF20703"/>
    </source>
</evidence>
<dbReference type="Gene3D" id="3.40.50.300">
    <property type="entry name" value="P-loop containing nucleotide triphosphate hydrolases"/>
    <property type="match status" value="1"/>
</dbReference>
<keyword evidence="2" id="KW-0677">Repeat</keyword>
<dbReference type="EMBL" id="JADEWZ010000002">
    <property type="protein sequence ID" value="MBE9114680.1"/>
    <property type="molecule type" value="Genomic_DNA"/>
</dbReference>
<organism evidence="6 7">
    <name type="scientific">Lusitaniella coriacea LEGE 07157</name>
    <dbReference type="NCBI Taxonomy" id="945747"/>
    <lineage>
        <taxon>Bacteria</taxon>
        <taxon>Bacillati</taxon>
        <taxon>Cyanobacteriota</taxon>
        <taxon>Cyanophyceae</taxon>
        <taxon>Spirulinales</taxon>
        <taxon>Lusitaniellaceae</taxon>
        <taxon>Lusitaniella</taxon>
    </lineage>
</organism>
<dbReference type="Pfam" id="PF20703">
    <property type="entry name" value="nSTAND1"/>
    <property type="match status" value="1"/>
</dbReference>
<evidence type="ECO:0000313" key="7">
    <source>
        <dbReference type="Proteomes" id="UP000654482"/>
    </source>
</evidence>
<evidence type="ECO:0000256" key="3">
    <source>
        <dbReference type="PROSITE-ProRule" id="PRU00221"/>
    </source>
</evidence>